<keyword evidence="2" id="KW-0413">Isomerase</keyword>
<evidence type="ECO:0000313" key="3">
    <source>
        <dbReference type="Proteomes" id="UP001168528"/>
    </source>
</evidence>
<dbReference type="InterPro" id="IPR012767">
    <property type="entry name" value="Trehalose_TreY"/>
</dbReference>
<dbReference type="InterPro" id="IPR017853">
    <property type="entry name" value="GH"/>
</dbReference>
<protein>
    <submittedName>
        <fullName evidence="2">Malto-oligosyltrehalose synthase</fullName>
        <ecNumber evidence="2">5.4.99.15</ecNumber>
    </submittedName>
</protein>
<sequence>MQTPIATYRIQFHKEFNFQSVSGIIDYLQKLGISTIYASPIFKAASGSTHGYDVADPNQVNPEVGTPEEFTTLLTTLKGKKLSWLQDIVPNHMVFSSENQLLMDVLEKGYASPYSSHFDIEWNHPNEALRKKLMVPFLGSPYHEILKKGELQFKYTDGLFCIAYYDLQLPLRIESYPLLIGKNMVAQGGQENELSKLSHELVEAFAAIASVKGEERVAQMEKAKQVLWQAYTSNKAFKSHVDKLLKAFNSSIEKKHQLLAFQYFRLAYWRVANREINYRRFFNINQLISIRVEDPAVFAQTHQFIFELLSNPAVSGVRIDHIDGLNDPLSYLQHLREKAPEAYIVVEKILEQGEKLPGNWPVQGTSGYDFLTYLNNLFCYHPNREQFHQVYSGFIGKKFTYEELLYEKKKFVLERLFVGDLEKLFLQFKRLSFYIPEGVDILQSDLRQTLGVLLACFPVYRTYINSPAVSEQDKIYIEEAFHKAESLLPDQKNTLLFLRKILLLEFPKNLNKLKMSNWLKTVMQFQQISGPLMAKGLEDTTFYIFNRLISLNEVGGDPEVFGISIEEFHQFNQDQLQHWPLKINASATHDTKRGEDVRARINVLSEIPQEWEEQIKKWHELNKPLQGKNKREAWSISNEEYFLYQSLVGGWPVEDSLPENFADRLSEYLLKAMKEAKVNTSWSTPDEEHEEQAVAFAKKILDPSHGFIPAFRPFQKKVAHYGVFNSLAQTVVKLMSPGVPDIYQGCELWDLSFVDPDNRRPVEYQIRQSYLEQIQAKLKTDRQGLLADLLKTKEDGRVKLFTVYMCLQLRNQYVALFNEGSYIPLQVSGKYKEHILAFARQKDGQSVITVVPRFLTKVISDKQLPLGEAVWADTAIELPKSIEPGNWEDAFSEKSMKSTGKLLVKDLFKDFPVNVLVKT</sequence>
<dbReference type="Gene3D" id="1.10.150.200">
    <property type="entry name" value="Maltooligosyl trehalose synthase, domain 3"/>
    <property type="match status" value="1"/>
</dbReference>
<evidence type="ECO:0000313" key="2">
    <source>
        <dbReference type="EMBL" id="MDO1445865.1"/>
    </source>
</evidence>
<dbReference type="RefSeq" id="WP_302036663.1">
    <property type="nucleotide sequence ID" value="NZ_JAUKPO010000002.1"/>
</dbReference>
<dbReference type="EMBL" id="JAUKPO010000002">
    <property type="protein sequence ID" value="MDO1445865.1"/>
    <property type="molecule type" value="Genomic_DNA"/>
</dbReference>
<keyword evidence="3" id="KW-1185">Reference proteome</keyword>
<dbReference type="Gene3D" id="3.30.1590.10">
    <property type="entry name" value="Maltooligosyl trehalose synthase, domain 2"/>
    <property type="match status" value="1"/>
</dbReference>
<dbReference type="Pfam" id="PF00128">
    <property type="entry name" value="Alpha-amylase"/>
    <property type="match status" value="1"/>
</dbReference>
<reference evidence="2" key="1">
    <citation type="submission" date="2023-07" db="EMBL/GenBank/DDBJ databases">
        <title>The genome sequence of Rhodocytophaga aerolata KACC 12507.</title>
        <authorList>
            <person name="Zhang X."/>
        </authorList>
    </citation>
    <scope>NUCLEOTIDE SEQUENCE</scope>
    <source>
        <strain evidence="2">KACC 12507</strain>
    </source>
</reference>
<dbReference type="SMART" id="SM00642">
    <property type="entry name" value="Aamy"/>
    <property type="match status" value="1"/>
</dbReference>
<name>A0ABT8R192_9BACT</name>
<comment type="caution">
    <text evidence="2">The sequence shown here is derived from an EMBL/GenBank/DDBJ whole genome shotgun (WGS) entry which is preliminary data.</text>
</comment>
<feature type="domain" description="Glycosyl hydrolase family 13 catalytic" evidence="1">
    <location>
        <begin position="4"/>
        <end position="499"/>
    </location>
</feature>
<dbReference type="SUPFAM" id="SSF51445">
    <property type="entry name" value="(Trans)glycosidases"/>
    <property type="match status" value="1"/>
</dbReference>
<dbReference type="PANTHER" id="PTHR10357">
    <property type="entry name" value="ALPHA-AMYLASE FAMILY MEMBER"/>
    <property type="match status" value="1"/>
</dbReference>
<dbReference type="PANTHER" id="PTHR10357:SF216">
    <property type="entry name" value="MALTOOLIGOSYL TREHALOSE SYNTHASE-RELATED"/>
    <property type="match status" value="1"/>
</dbReference>
<dbReference type="CDD" id="cd11336">
    <property type="entry name" value="AmyAc_MTSase"/>
    <property type="match status" value="1"/>
</dbReference>
<gene>
    <name evidence="2" type="primary">treY</name>
    <name evidence="2" type="ORF">Q0590_06360</name>
</gene>
<accession>A0ABT8R192</accession>
<dbReference type="Proteomes" id="UP001168528">
    <property type="component" value="Unassembled WGS sequence"/>
</dbReference>
<dbReference type="EC" id="5.4.99.15" evidence="2"/>
<evidence type="ECO:0000259" key="1">
    <source>
        <dbReference type="SMART" id="SM00642"/>
    </source>
</evidence>
<proteinExistence type="predicted"/>
<dbReference type="Gene3D" id="3.20.20.80">
    <property type="entry name" value="Glycosidases"/>
    <property type="match status" value="3"/>
</dbReference>
<organism evidence="2 3">
    <name type="scientific">Rhodocytophaga aerolata</name>
    <dbReference type="NCBI Taxonomy" id="455078"/>
    <lineage>
        <taxon>Bacteria</taxon>
        <taxon>Pseudomonadati</taxon>
        <taxon>Bacteroidota</taxon>
        <taxon>Cytophagia</taxon>
        <taxon>Cytophagales</taxon>
        <taxon>Rhodocytophagaceae</taxon>
        <taxon>Rhodocytophaga</taxon>
    </lineage>
</organism>
<dbReference type="NCBIfam" id="TIGR02401">
    <property type="entry name" value="trehalose_TreY"/>
    <property type="match status" value="1"/>
</dbReference>
<dbReference type="GO" id="GO:0047470">
    <property type="term" value="F:(1,4)-alpha-D-glucan 1-alpha-D-glucosylmutase activity"/>
    <property type="evidence" value="ECO:0007669"/>
    <property type="project" value="UniProtKB-EC"/>
</dbReference>
<dbReference type="InterPro" id="IPR006047">
    <property type="entry name" value="GH13_cat_dom"/>
</dbReference>